<proteinExistence type="predicted"/>
<evidence type="ECO:0000313" key="2">
    <source>
        <dbReference type="Proteomes" id="UP000789920"/>
    </source>
</evidence>
<feature type="non-terminal residue" evidence="1">
    <location>
        <position position="291"/>
    </location>
</feature>
<organism evidence="1 2">
    <name type="scientific">Racocetra persica</name>
    <dbReference type="NCBI Taxonomy" id="160502"/>
    <lineage>
        <taxon>Eukaryota</taxon>
        <taxon>Fungi</taxon>
        <taxon>Fungi incertae sedis</taxon>
        <taxon>Mucoromycota</taxon>
        <taxon>Glomeromycotina</taxon>
        <taxon>Glomeromycetes</taxon>
        <taxon>Diversisporales</taxon>
        <taxon>Gigasporaceae</taxon>
        <taxon>Racocetra</taxon>
    </lineage>
</organism>
<dbReference type="Proteomes" id="UP000789920">
    <property type="component" value="Unassembled WGS sequence"/>
</dbReference>
<sequence>FSAEQYQRLLKMSPLNLINNDNISELVEKFLTFDDYELNNAPTTQEEYIEHNEDSENNKPTTQMENSEHSENSENITSEEISKSIYFTTWDEVEDYLNDYGARNGFAITKYRVEKSNSGQIIKKTFVCEFSGKYKSKKKLEAALNGTQRNMKTKKTNCKWHINLSLSGASQISITTYAIDEVKLMTRHANLLLSTQKRLLKARFPDLNFQDQDLANVIQKVKKTAGPLFKERWNKLLTDFPIAKDYLLHVLDPKCRSWARAYLHRVFTAGIESTSRVESYNWVIKQQLKAN</sequence>
<feature type="non-terminal residue" evidence="1">
    <location>
        <position position="1"/>
    </location>
</feature>
<evidence type="ECO:0000313" key="1">
    <source>
        <dbReference type="EMBL" id="CAG8696679.1"/>
    </source>
</evidence>
<keyword evidence="2" id="KW-1185">Reference proteome</keyword>
<dbReference type="EMBL" id="CAJVQC010018872">
    <property type="protein sequence ID" value="CAG8696679.1"/>
    <property type="molecule type" value="Genomic_DNA"/>
</dbReference>
<name>A0ACA9P8P5_9GLOM</name>
<gene>
    <name evidence="1" type="ORF">RPERSI_LOCUS9818</name>
</gene>
<reference evidence="1" key="1">
    <citation type="submission" date="2021-06" db="EMBL/GenBank/DDBJ databases">
        <authorList>
            <person name="Kallberg Y."/>
            <person name="Tangrot J."/>
            <person name="Rosling A."/>
        </authorList>
    </citation>
    <scope>NUCLEOTIDE SEQUENCE</scope>
    <source>
        <strain evidence="1">MA461A</strain>
    </source>
</reference>
<protein>
    <submittedName>
        <fullName evidence="1">21313_t:CDS:1</fullName>
    </submittedName>
</protein>
<accession>A0ACA9P8P5</accession>
<comment type="caution">
    <text evidence="1">The sequence shown here is derived from an EMBL/GenBank/DDBJ whole genome shotgun (WGS) entry which is preliminary data.</text>
</comment>